<dbReference type="Pfam" id="PF25987">
    <property type="entry name" value="PRRT3"/>
    <property type="match status" value="1"/>
</dbReference>
<dbReference type="InterPro" id="IPR059081">
    <property type="entry name" value="PRRT3-4"/>
</dbReference>
<gene>
    <name evidence="9" type="ORF">OS493_014800</name>
</gene>
<dbReference type="AlphaFoldDB" id="A0A9W9YDI6"/>
<keyword evidence="6 7" id="KW-0472">Membrane</keyword>
<feature type="domain" description="Proline-rich transmembrane protein 3/4" evidence="8">
    <location>
        <begin position="9"/>
        <end position="297"/>
    </location>
</feature>
<evidence type="ECO:0000259" key="8">
    <source>
        <dbReference type="Pfam" id="PF25987"/>
    </source>
</evidence>
<feature type="transmembrane region" description="Helical" evidence="7">
    <location>
        <begin position="267"/>
        <end position="289"/>
    </location>
</feature>
<reference evidence="9" key="1">
    <citation type="submission" date="2023-01" db="EMBL/GenBank/DDBJ databases">
        <title>Genome assembly of the deep-sea coral Lophelia pertusa.</title>
        <authorList>
            <person name="Herrera S."/>
            <person name="Cordes E."/>
        </authorList>
    </citation>
    <scope>NUCLEOTIDE SEQUENCE</scope>
    <source>
        <strain evidence="9">USNM1676648</strain>
        <tissue evidence="9">Polyp</tissue>
    </source>
</reference>
<dbReference type="EMBL" id="MU827784">
    <property type="protein sequence ID" value="KAJ7334479.1"/>
    <property type="molecule type" value="Genomic_DNA"/>
</dbReference>
<organism evidence="9 10">
    <name type="scientific">Desmophyllum pertusum</name>
    <dbReference type="NCBI Taxonomy" id="174260"/>
    <lineage>
        <taxon>Eukaryota</taxon>
        <taxon>Metazoa</taxon>
        <taxon>Cnidaria</taxon>
        <taxon>Anthozoa</taxon>
        <taxon>Hexacorallia</taxon>
        <taxon>Scleractinia</taxon>
        <taxon>Caryophylliina</taxon>
        <taxon>Caryophylliidae</taxon>
        <taxon>Desmophyllum</taxon>
    </lineage>
</organism>
<evidence type="ECO:0000313" key="9">
    <source>
        <dbReference type="EMBL" id="KAJ7334479.1"/>
    </source>
</evidence>
<dbReference type="PANTHER" id="PTHR35578">
    <property type="entry name" value="PROLINE-RICH TRANSMEMBRANE PROTEIN 4-RELATED"/>
    <property type="match status" value="1"/>
</dbReference>
<evidence type="ECO:0000256" key="5">
    <source>
        <dbReference type="ARBA" id="ARBA00022989"/>
    </source>
</evidence>
<accession>A0A9W9YDI6</accession>
<feature type="transmembrane region" description="Helical" evidence="7">
    <location>
        <begin position="139"/>
        <end position="166"/>
    </location>
</feature>
<proteinExistence type="predicted"/>
<evidence type="ECO:0000256" key="7">
    <source>
        <dbReference type="SAM" id="Phobius"/>
    </source>
</evidence>
<feature type="transmembrane region" description="Helical" evidence="7">
    <location>
        <begin position="34"/>
        <end position="55"/>
    </location>
</feature>
<dbReference type="OrthoDB" id="10066605at2759"/>
<evidence type="ECO:0000256" key="4">
    <source>
        <dbReference type="ARBA" id="ARBA00022729"/>
    </source>
</evidence>
<evidence type="ECO:0000256" key="1">
    <source>
        <dbReference type="ARBA" id="ARBA00004141"/>
    </source>
</evidence>
<keyword evidence="4" id="KW-0732">Signal</keyword>
<sequence>MNHVAQSAVKVWPEPFPEWTAAIEEWGWMWFAHVYGFGSLFAVITLYAFYSLYYFRKTFFARQKVHLLVISCALLAAGFGRSLALFWDPYVSSESSSAIQTLVVLISWGIATASMTSAFSIMLLIFLETTKTNLGPPKLRNLPFLVSVMFANIVYLIMSDLVVWFYPEAKVMIFICHVIFAIWGIAISVGYFVAGFRMWRNLKSTLQARTSNDQSFLRDVRKLKRLFLFMSAASFFGVCNFTVSLYVSVGEFGVFTGKSYAKSWPWFAIQTTLRVMELLLSALIFLIAVDNPRNCNQKSSLRLTRFTTAQNSIEPAVDSQTAVNSTAS</sequence>
<keyword evidence="2" id="KW-0597">Phosphoprotein</keyword>
<feature type="transmembrane region" description="Helical" evidence="7">
    <location>
        <begin position="67"/>
        <end position="87"/>
    </location>
</feature>
<evidence type="ECO:0000313" key="10">
    <source>
        <dbReference type="Proteomes" id="UP001163046"/>
    </source>
</evidence>
<comment type="subcellular location">
    <subcellularLocation>
        <location evidence="1">Membrane</location>
        <topology evidence="1">Multi-pass membrane protein</topology>
    </subcellularLocation>
</comment>
<comment type="caution">
    <text evidence="9">The sequence shown here is derived from an EMBL/GenBank/DDBJ whole genome shotgun (WGS) entry which is preliminary data.</text>
</comment>
<feature type="transmembrane region" description="Helical" evidence="7">
    <location>
        <begin position="99"/>
        <end position="127"/>
    </location>
</feature>
<dbReference type="Proteomes" id="UP001163046">
    <property type="component" value="Unassembled WGS sequence"/>
</dbReference>
<protein>
    <recommendedName>
        <fullName evidence="8">Proline-rich transmembrane protein 3/4 domain-containing protein</fullName>
    </recommendedName>
</protein>
<evidence type="ECO:0000256" key="6">
    <source>
        <dbReference type="ARBA" id="ARBA00023136"/>
    </source>
</evidence>
<name>A0A9W9YDI6_9CNID</name>
<keyword evidence="5 7" id="KW-1133">Transmembrane helix</keyword>
<evidence type="ECO:0000256" key="3">
    <source>
        <dbReference type="ARBA" id="ARBA00022692"/>
    </source>
</evidence>
<feature type="transmembrane region" description="Helical" evidence="7">
    <location>
        <begin position="226"/>
        <end position="247"/>
    </location>
</feature>
<dbReference type="InterPro" id="IPR052836">
    <property type="entry name" value="PRRT_domain-containing"/>
</dbReference>
<keyword evidence="10" id="KW-1185">Reference proteome</keyword>
<feature type="transmembrane region" description="Helical" evidence="7">
    <location>
        <begin position="172"/>
        <end position="194"/>
    </location>
</feature>
<evidence type="ECO:0000256" key="2">
    <source>
        <dbReference type="ARBA" id="ARBA00022553"/>
    </source>
</evidence>
<keyword evidence="3 7" id="KW-0812">Transmembrane</keyword>